<feature type="transmembrane region" description="Helical" evidence="6">
    <location>
        <begin position="120"/>
        <end position="138"/>
    </location>
</feature>
<dbReference type="InterPro" id="IPR051204">
    <property type="entry name" value="ABC_transp_perm/SBD"/>
</dbReference>
<dbReference type="PANTHER" id="PTHR30177:SF4">
    <property type="entry name" value="OSMOPROTECTANT IMPORT PERMEASE PROTEIN OSMW"/>
    <property type="match status" value="1"/>
</dbReference>
<keyword evidence="3 6" id="KW-0812">Transmembrane</keyword>
<proteinExistence type="inferred from homology"/>
<organism evidence="8 9">
    <name type="scientific">Streptococcus ovuberis</name>
    <dbReference type="NCBI Taxonomy" id="1936207"/>
    <lineage>
        <taxon>Bacteria</taxon>
        <taxon>Bacillati</taxon>
        <taxon>Bacillota</taxon>
        <taxon>Bacilli</taxon>
        <taxon>Lactobacillales</taxon>
        <taxon>Streptococcaceae</taxon>
        <taxon>Streptococcus</taxon>
    </lineage>
</organism>
<protein>
    <submittedName>
        <fullName evidence="8">ABC transporter permease</fullName>
    </submittedName>
</protein>
<evidence type="ECO:0000259" key="7">
    <source>
        <dbReference type="PROSITE" id="PS50928"/>
    </source>
</evidence>
<evidence type="ECO:0000256" key="6">
    <source>
        <dbReference type="RuleBase" id="RU363032"/>
    </source>
</evidence>
<dbReference type="GO" id="GO:0031460">
    <property type="term" value="P:glycine betaine transport"/>
    <property type="evidence" value="ECO:0007669"/>
    <property type="project" value="TreeGrafter"/>
</dbReference>
<comment type="subcellular location">
    <subcellularLocation>
        <location evidence="6">Cell membrane</location>
        <topology evidence="6">Multi-pass membrane protein</topology>
    </subcellularLocation>
    <subcellularLocation>
        <location evidence="1">Membrane</location>
        <topology evidence="1">Multi-pass membrane protein</topology>
    </subcellularLocation>
</comment>
<comment type="caution">
    <text evidence="8">The sequence shown here is derived from an EMBL/GenBank/DDBJ whole genome shotgun (WGS) entry which is preliminary data.</text>
</comment>
<gene>
    <name evidence="8" type="ORF">HF992_07845</name>
</gene>
<dbReference type="GO" id="GO:0005886">
    <property type="term" value="C:plasma membrane"/>
    <property type="evidence" value="ECO:0007669"/>
    <property type="project" value="UniProtKB-SubCell"/>
</dbReference>
<evidence type="ECO:0000256" key="2">
    <source>
        <dbReference type="ARBA" id="ARBA00022448"/>
    </source>
</evidence>
<sequence length="213" mass="22847">MAYVLSHREELFRLVLEHLQLTLLALGFALVFGIGLTLLLWRFPRLQQVSVYLLSVLYAVPSFALFALLIPLTGLGQTTTVIVLTLYAQYILVRSFLSGLTEIDPALLEAGRGMGMTEGQLLVTVQLPLAVPALFAGIKLAATSIIAMATIGATINAGGLGTLLFDGLRTASLTKLIWGIGLTVSLSGLFSLLIDFLEDLATPKQSSLSEKEN</sequence>
<keyword evidence="9" id="KW-1185">Reference proteome</keyword>
<feature type="transmembrane region" description="Helical" evidence="6">
    <location>
        <begin position="49"/>
        <end position="69"/>
    </location>
</feature>
<dbReference type="CDD" id="cd06261">
    <property type="entry name" value="TM_PBP2"/>
    <property type="match status" value="1"/>
</dbReference>
<keyword evidence="5 6" id="KW-0472">Membrane</keyword>
<dbReference type="SUPFAM" id="SSF161098">
    <property type="entry name" value="MetI-like"/>
    <property type="match status" value="1"/>
</dbReference>
<dbReference type="InterPro" id="IPR000515">
    <property type="entry name" value="MetI-like"/>
</dbReference>
<dbReference type="InterPro" id="IPR035906">
    <property type="entry name" value="MetI-like_sf"/>
</dbReference>
<feature type="domain" description="ABC transmembrane type-1" evidence="7">
    <location>
        <begin position="15"/>
        <end position="201"/>
    </location>
</feature>
<feature type="transmembrane region" description="Helical" evidence="6">
    <location>
        <begin position="21"/>
        <end position="43"/>
    </location>
</feature>
<dbReference type="PANTHER" id="PTHR30177">
    <property type="entry name" value="GLYCINE BETAINE/L-PROLINE TRANSPORT SYSTEM PERMEASE PROTEIN PROW"/>
    <property type="match status" value="1"/>
</dbReference>
<evidence type="ECO:0000256" key="3">
    <source>
        <dbReference type="ARBA" id="ARBA00022692"/>
    </source>
</evidence>
<evidence type="ECO:0000256" key="4">
    <source>
        <dbReference type="ARBA" id="ARBA00022989"/>
    </source>
</evidence>
<evidence type="ECO:0000256" key="5">
    <source>
        <dbReference type="ARBA" id="ARBA00023136"/>
    </source>
</evidence>
<dbReference type="EMBL" id="JAAXPR010000014">
    <property type="protein sequence ID" value="NKZ20741.1"/>
    <property type="molecule type" value="Genomic_DNA"/>
</dbReference>
<feature type="transmembrane region" description="Helical" evidence="6">
    <location>
        <begin position="81"/>
        <end position="100"/>
    </location>
</feature>
<dbReference type="AlphaFoldDB" id="A0A7X6N0F2"/>
<dbReference type="Proteomes" id="UP000522720">
    <property type="component" value="Unassembled WGS sequence"/>
</dbReference>
<dbReference type="PROSITE" id="PS50928">
    <property type="entry name" value="ABC_TM1"/>
    <property type="match status" value="1"/>
</dbReference>
<accession>A0A7X6N0F2</accession>
<keyword evidence="2 6" id="KW-0813">Transport</keyword>
<feature type="transmembrane region" description="Helical" evidence="6">
    <location>
        <begin position="177"/>
        <end position="197"/>
    </location>
</feature>
<evidence type="ECO:0000313" key="8">
    <source>
        <dbReference type="EMBL" id="NKZ20741.1"/>
    </source>
</evidence>
<dbReference type="RefSeq" id="WP_018369188.1">
    <property type="nucleotide sequence ID" value="NZ_JAAXPR010000014.1"/>
</dbReference>
<dbReference type="Gene3D" id="1.10.3720.10">
    <property type="entry name" value="MetI-like"/>
    <property type="match status" value="1"/>
</dbReference>
<dbReference type="Pfam" id="PF00528">
    <property type="entry name" value="BPD_transp_1"/>
    <property type="match status" value="1"/>
</dbReference>
<reference evidence="8 9" key="1">
    <citation type="submission" date="2020-04" db="EMBL/GenBank/DDBJ databases">
        <title>MicrobeNet Type strains.</title>
        <authorList>
            <person name="Nicholson A.C."/>
        </authorList>
    </citation>
    <scope>NUCLEOTIDE SEQUENCE [LARGE SCALE GENOMIC DNA]</scope>
    <source>
        <strain evidence="8 9">CCUG 69612</strain>
    </source>
</reference>
<name>A0A7X6N0F2_9STRE</name>
<keyword evidence="4 6" id="KW-1133">Transmembrane helix</keyword>
<dbReference type="GO" id="GO:0055085">
    <property type="term" value="P:transmembrane transport"/>
    <property type="evidence" value="ECO:0007669"/>
    <property type="project" value="InterPro"/>
</dbReference>
<feature type="transmembrane region" description="Helical" evidence="6">
    <location>
        <begin position="145"/>
        <end position="165"/>
    </location>
</feature>
<comment type="similarity">
    <text evidence="6">Belongs to the binding-protein-dependent transport system permease family.</text>
</comment>
<evidence type="ECO:0000313" key="9">
    <source>
        <dbReference type="Proteomes" id="UP000522720"/>
    </source>
</evidence>
<evidence type="ECO:0000256" key="1">
    <source>
        <dbReference type="ARBA" id="ARBA00004141"/>
    </source>
</evidence>